<dbReference type="InterPro" id="IPR027787">
    <property type="entry name" value="Alpha/beta-hydrolase_catalytic"/>
</dbReference>
<name>A0A1A9GLZ3_9ACTN</name>
<evidence type="ECO:0000256" key="1">
    <source>
        <dbReference type="SAM" id="Phobius"/>
    </source>
</evidence>
<proteinExistence type="predicted"/>
<feature type="transmembrane region" description="Helical" evidence="1">
    <location>
        <begin position="112"/>
        <end position="136"/>
    </location>
</feature>
<sequence>MAAFLGLVAFLVSFAPSLLPRSWAFQALATGLSAATAYALGVLLVFLLRPLIDFLGIRLVVEPRRRRLVGALTALVVLAAVGWVVHLQRQARALTAELVGLPPPSLLDDVRALLGGIALALSIVALVVLVRISLAGWRRVLRIALPPWLARIAAVLLVVALVGYTSNEYLLRRTLESVSAAALRLNDSTPDLAEPTSRLRSGGPGSTQPWDELGFHGQVFTASGPTRTEIEAVTGEPAQEPIRVYGSLGDELSLDEVSDNVVRELVRTGAFDRSTLTLIGTTGRGWVDEYNVASIEYLTGGDSATAAMQYSYLPSPVAFLTSRQAPAEAGRLLFEKVYAEVRSRPADERPRLYVSGESLGAFGGTAAFEDADDLVAKVDGAVWVGTPSFTPLWSSITAERLRGSPQVSPVFEQGRHIRFVTGPAGLDRDAYGREYGAWQEPRVAFLQHASDPIVWWSPGLVLQEPDWIREGAGGDVNIGLRWWPLVTFWQVTLDMAVANDPPAGHGHVYEDDLVPVWDAVLHGQRSSLDQLDRIVAELHATVPDTPEG</sequence>
<dbReference type="AlphaFoldDB" id="A0A1A9GLZ3"/>
<reference evidence="4 5" key="1">
    <citation type="submission" date="2016-03" db="EMBL/GenBank/DDBJ databases">
        <title>Complete genome sequence of a soil Actinobacterium, Nocardioides dokdonensis FR1436.</title>
        <authorList>
            <person name="Kwon S.-K."/>
            <person name="Kim K."/>
            <person name="Kim J.F."/>
        </authorList>
    </citation>
    <scope>NUCLEOTIDE SEQUENCE [LARGE SCALE GENOMIC DNA]</scope>
    <source>
        <strain evidence="4 5">FR1436</strain>
    </source>
</reference>
<dbReference type="KEGG" id="ndk:I601_2276"/>
<dbReference type="InterPro" id="IPR027788">
    <property type="entry name" value="Alpha/beta-hydrolase_N_dom"/>
</dbReference>
<evidence type="ECO:0000259" key="3">
    <source>
        <dbReference type="Pfam" id="PF15420"/>
    </source>
</evidence>
<evidence type="ECO:0000313" key="4">
    <source>
        <dbReference type="EMBL" id="ANH38700.1"/>
    </source>
</evidence>
<evidence type="ECO:0000259" key="2">
    <source>
        <dbReference type="Pfam" id="PF10081"/>
    </source>
</evidence>
<dbReference type="EMBL" id="CP015079">
    <property type="protein sequence ID" value="ANH38700.1"/>
    <property type="molecule type" value="Genomic_DNA"/>
</dbReference>
<keyword evidence="1" id="KW-0812">Transmembrane</keyword>
<dbReference type="PATRIC" id="fig|1300347.3.peg.2271"/>
<protein>
    <recommendedName>
        <fullName evidence="6">Alpha/beta-hydrolase family protein</fullName>
    </recommendedName>
</protein>
<dbReference type="Pfam" id="PF10081">
    <property type="entry name" value="Abhydrolase_9"/>
    <property type="match status" value="1"/>
</dbReference>
<dbReference type="ESTHER" id="9actn-a0a1a9glz3">
    <property type="family name" value="Abhydrolase_9"/>
</dbReference>
<organism evidence="4 5">
    <name type="scientific">Nocardioides dokdonensis FR1436</name>
    <dbReference type="NCBI Taxonomy" id="1300347"/>
    <lineage>
        <taxon>Bacteria</taxon>
        <taxon>Bacillati</taxon>
        <taxon>Actinomycetota</taxon>
        <taxon>Actinomycetes</taxon>
        <taxon>Propionibacteriales</taxon>
        <taxon>Nocardioidaceae</taxon>
        <taxon>Nocardioides</taxon>
    </lineage>
</organism>
<dbReference type="Pfam" id="PF15420">
    <property type="entry name" value="Abhydrolase_9_N"/>
    <property type="match status" value="1"/>
</dbReference>
<accession>A0A1A9GLZ3</accession>
<dbReference type="Proteomes" id="UP000077868">
    <property type="component" value="Chromosome"/>
</dbReference>
<evidence type="ECO:0000313" key="5">
    <source>
        <dbReference type="Proteomes" id="UP000077868"/>
    </source>
</evidence>
<gene>
    <name evidence="4" type="ORF">I601_2276</name>
</gene>
<keyword evidence="5" id="KW-1185">Reference proteome</keyword>
<feature type="domain" description="Alpha/beta-hydrolase catalytic" evidence="2">
    <location>
        <begin position="242"/>
        <end position="533"/>
    </location>
</feature>
<keyword evidence="1" id="KW-0472">Membrane</keyword>
<feature type="transmembrane region" description="Helical" evidence="1">
    <location>
        <begin position="68"/>
        <end position="85"/>
    </location>
</feature>
<dbReference type="STRING" id="1300347.I601_2276"/>
<evidence type="ECO:0008006" key="6">
    <source>
        <dbReference type="Google" id="ProtNLM"/>
    </source>
</evidence>
<feature type="domain" description="Alpha/beta-hydrolase N-terminal" evidence="3">
    <location>
        <begin position="14"/>
        <end position="225"/>
    </location>
</feature>
<keyword evidence="1" id="KW-1133">Transmembrane helix</keyword>
<feature type="transmembrane region" description="Helical" evidence="1">
    <location>
        <begin position="148"/>
        <end position="166"/>
    </location>
</feature>